<proteinExistence type="predicted"/>
<comment type="caution">
    <text evidence="1">The sequence shown here is derived from an EMBL/GenBank/DDBJ whole genome shotgun (WGS) entry which is preliminary data.</text>
</comment>
<dbReference type="AlphaFoldDB" id="M5RBZ2"/>
<accession>M5RBZ2</accession>
<reference evidence="1 2" key="1">
    <citation type="journal article" date="2013" name="Mar. Genomics">
        <title>Expression of sulfatases in Rhodopirellula baltica and the diversity of sulfatases in the genus Rhodopirellula.</title>
        <authorList>
            <person name="Wegner C.E."/>
            <person name="Richter-Heitmann T."/>
            <person name="Klindworth A."/>
            <person name="Klockow C."/>
            <person name="Richter M."/>
            <person name="Achstetter T."/>
            <person name="Glockner F.O."/>
            <person name="Harder J."/>
        </authorList>
    </citation>
    <scope>NUCLEOTIDE SEQUENCE [LARGE SCALE GENOMIC DNA]</scope>
    <source>
        <strain evidence="1 2">SM1</strain>
    </source>
</reference>
<sequence length="66" mass="8031">MQRVWPSQRVWAACLVRAALRRRFVRLNRWRVKMQEEYHGWDELDAEQGQYKFAEVTGNKKETAHL</sequence>
<evidence type="ECO:0000313" key="2">
    <source>
        <dbReference type="Proteomes" id="UP000011991"/>
    </source>
</evidence>
<protein>
    <submittedName>
        <fullName evidence="1">Uncharacterized protein</fullName>
    </submittedName>
</protein>
<dbReference type="Proteomes" id="UP000011991">
    <property type="component" value="Unassembled WGS sequence"/>
</dbReference>
<organism evidence="1 2">
    <name type="scientific">Rhodopirellula maiorica SM1</name>
    <dbReference type="NCBI Taxonomy" id="1265738"/>
    <lineage>
        <taxon>Bacteria</taxon>
        <taxon>Pseudomonadati</taxon>
        <taxon>Planctomycetota</taxon>
        <taxon>Planctomycetia</taxon>
        <taxon>Pirellulales</taxon>
        <taxon>Pirellulaceae</taxon>
        <taxon>Novipirellula</taxon>
    </lineage>
</organism>
<gene>
    <name evidence="1" type="ORF">RMSM_06488</name>
</gene>
<name>M5RBZ2_9BACT</name>
<evidence type="ECO:0000313" key="1">
    <source>
        <dbReference type="EMBL" id="EMI16591.1"/>
    </source>
</evidence>
<dbReference type="EMBL" id="ANOG01000939">
    <property type="protein sequence ID" value="EMI16591.1"/>
    <property type="molecule type" value="Genomic_DNA"/>
</dbReference>
<keyword evidence="2" id="KW-1185">Reference proteome</keyword>
<dbReference type="PATRIC" id="fig|1265738.3.peg.6471"/>